<dbReference type="RefSeq" id="WP_330128251.1">
    <property type="nucleotide sequence ID" value="NZ_JAUHLI010000005.1"/>
</dbReference>
<dbReference type="EMBL" id="JAUHLI010000005">
    <property type="protein sequence ID" value="MEE2001131.1"/>
    <property type="molecule type" value="Genomic_DNA"/>
</dbReference>
<organism evidence="2 3">
    <name type="scientific">Alkalimonas cellulosilytica</name>
    <dbReference type="NCBI Taxonomy" id="3058395"/>
    <lineage>
        <taxon>Bacteria</taxon>
        <taxon>Pseudomonadati</taxon>
        <taxon>Pseudomonadota</taxon>
        <taxon>Gammaproteobacteria</taxon>
        <taxon>Alkalimonas</taxon>
    </lineage>
</organism>
<protein>
    <recommendedName>
        <fullName evidence="4">Secreted protein</fullName>
    </recommendedName>
</protein>
<evidence type="ECO:0000256" key="1">
    <source>
        <dbReference type="SAM" id="SignalP"/>
    </source>
</evidence>
<feature type="chain" id="PRO_5047141834" description="Secreted protein" evidence="1">
    <location>
        <begin position="24"/>
        <end position="83"/>
    </location>
</feature>
<accession>A0ABU7J3S4</accession>
<sequence length="83" mass="9239">MNTKMMITAAVVFCATAFTPVQANEVNVSQLMTDLLQKQAVELQEQLRNSVQQSMQQIMEQLAPKVAEKTELPTEANKQEAAE</sequence>
<feature type="signal peptide" evidence="1">
    <location>
        <begin position="1"/>
        <end position="23"/>
    </location>
</feature>
<evidence type="ECO:0008006" key="4">
    <source>
        <dbReference type="Google" id="ProtNLM"/>
    </source>
</evidence>
<name>A0ABU7J3S4_9GAMM</name>
<proteinExistence type="predicted"/>
<dbReference type="Proteomes" id="UP001336314">
    <property type="component" value="Unassembled WGS sequence"/>
</dbReference>
<reference evidence="2 3" key="1">
    <citation type="submission" date="2023-07" db="EMBL/GenBank/DDBJ databases">
        <title>Alkalimonas sp., MEB108 novel, alkaliphilic bacterium isolated from Lonar Lake, India.</title>
        <authorList>
            <person name="Joshi A."/>
            <person name="Thite S."/>
        </authorList>
    </citation>
    <scope>NUCLEOTIDE SEQUENCE [LARGE SCALE GENOMIC DNA]</scope>
    <source>
        <strain evidence="2 3">MEB108</strain>
    </source>
</reference>
<keyword evidence="3" id="KW-1185">Reference proteome</keyword>
<gene>
    <name evidence="2" type="ORF">QWY20_06665</name>
</gene>
<keyword evidence="1" id="KW-0732">Signal</keyword>
<evidence type="ECO:0000313" key="2">
    <source>
        <dbReference type="EMBL" id="MEE2001131.1"/>
    </source>
</evidence>
<comment type="caution">
    <text evidence="2">The sequence shown here is derived from an EMBL/GenBank/DDBJ whole genome shotgun (WGS) entry which is preliminary data.</text>
</comment>
<evidence type="ECO:0000313" key="3">
    <source>
        <dbReference type="Proteomes" id="UP001336314"/>
    </source>
</evidence>